<dbReference type="SUPFAM" id="SSF52402">
    <property type="entry name" value="Adenine nucleotide alpha hydrolases-like"/>
    <property type="match status" value="1"/>
</dbReference>
<dbReference type="InterPro" id="IPR006015">
    <property type="entry name" value="Universal_stress_UspA"/>
</dbReference>
<comment type="similarity">
    <text evidence="1">Belongs to the universal stress protein A family.</text>
</comment>
<dbReference type="PANTHER" id="PTHR46268">
    <property type="entry name" value="STRESS RESPONSE PROTEIN NHAX"/>
    <property type="match status" value="1"/>
</dbReference>
<reference evidence="5" key="1">
    <citation type="journal article" date="2016" name="Genome Announc.">
        <title>Complete genome sequence of Alkaliphilus metalliredigens strain QYMF, an alkaliphilic and metal-reducing bacterium isolated from borax-contaminated leachate ponds.</title>
        <authorList>
            <person name="Hwang C."/>
            <person name="Copeland A."/>
            <person name="Lucas S."/>
            <person name="Lapidus A."/>
            <person name="Barry K."/>
            <person name="Detter J.C."/>
            <person name="Glavina Del Rio T."/>
            <person name="Hammon N."/>
            <person name="Israni S."/>
            <person name="Dalin E."/>
            <person name="Tice H."/>
            <person name="Pitluck S."/>
            <person name="Chertkov O."/>
            <person name="Brettin T."/>
            <person name="Bruce D."/>
            <person name="Han C."/>
            <person name="Schmutz J."/>
            <person name="Larimer F."/>
            <person name="Land M.L."/>
            <person name="Hauser L."/>
            <person name="Kyrpides N."/>
            <person name="Mikhailova N."/>
            <person name="Ye Q."/>
            <person name="Zhou J."/>
            <person name="Richardson P."/>
            <person name="Fields M.W."/>
        </authorList>
    </citation>
    <scope>NUCLEOTIDE SEQUENCE [LARGE SCALE GENOMIC DNA]</scope>
    <source>
        <strain evidence="5">QYMF</strain>
    </source>
</reference>
<dbReference type="Gene3D" id="3.40.50.620">
    <property type="entry name" value="HUPs"/>
    <property type="match status" value="1"/>
</dbReference>
<dbReference type="AlphaFoldDB" id="A6TN78"/>
<dbReference type="RefSeq" id="WP_012062687.1">
    <property type="nucleotide sequence ID" value="NC_009633.1"/>
</dbReference>
<keyword evidence="2" id="KW-0175">Coiled coil</keyword>
<dbReference type="PRINTS" id="PR01438">
    <property type="entry name" value="UNVRSLSTRESS"/>
</dbReference>
<evidence type="ECO:0000259" key="3">
    <source>
        <dbReference type="Pfam" id="PF00582"/>
    </source>
</evidence>
<dbReference type="HOGENOM" id="CLU_049301_16_2_9"/>
<dbReference type="CDD" id="cd00293">
    <property type="entry name" value="USP-like"/>
    <property type="match status" value="1"/>
</dbReference>
<dbReference type="InterPro" id="IPR006016">
    <property type="entry name" value="UspA"/>
</dbReference>
<dbReference type="Pfam" id="PF00582">
    <property type="entry name" value="Usp"/>
    <property type="match status" value="1"/>
</dbReference>
<evidence type="ECO:0000256" key="1">
    <source>
        <dbReference type="ARBA" id="ARBA00008791"/>
    </source>
</evidence>
<dbReference type="InterPro" id="IPR014729">
    <property type="entry name" value="Rossmann-like_a/b/a_fold"/>
</dbReference>
<dbReference type="PANTHER" id="PTHR46268:SF6">
    <property type="entry name" value="UNIVERSAL STRESS PROTEIN UP12"/>
    <property type="match status" value="1"/>
</dbReference>
<evidence type="ECO:0000313" key="4">
    <source>
        <dbReference type="EMBL" id="ABR47646.1"/>
    </source>
</evidence>
<dbReference type="STRING" id="293826.Amet_1447"/>
<keyword evidence="5" id="KW-1185">Reference proteome</keyword>
<sequence>MKILVCTDGSQESVKAVEEASKIADGCQVDEVSIIHVYDKNFAGPYWSEFQNVTQEDLDRFNKEVEQSKEKAKNTLLEAEKIFQAKNIKVNTILKKGNPAETIVEVATEEGFDMVVLGRRGLSGLKKVFLGSVSNAVLQEIDTTVLIVK</sequence>
<dbReference type="KEGG" id="amt:Amet_1447"/>
<dbReference type="OrthoDB" id="152484at2"/>
<evidence type="ECO:0000313" key="5">
    <source>
        <dbReference type="Proteomes" id="UP000001572"/>
    </source>
</evidence>
<dbReference type="EMBL" id="CP000724">
    <property type="protein sequence ID" value="ABR47646.1"/>
    <property type="molecule type" value="Genomic_DNA"/>
</dbReference>
<protein>
    <submittedName>
        <fullName evidence="4">UspA domain protein</fullName>
    </submittedName>
</protein>
<proteinExistence type="inferred from homology"/>
<organism evidence="4 5">
    <name type="scientific">Alkaliphilus metalliredigens (strain QYMF)</name>
    <dbReference type="NCBI Taxonomy" id="293826"/>
    <lineage>
        <taxon>Bacteria</taxon>
        <taxon>Bacillati</taxon>
        <taxon>Bacillota</taxon>
        <taxon>Clostridia</taxon>
        <taxon>Peptostreptococcales</taxon>
        <taxon>Natronincolaceae</taxon>
        <taxon>Alkaliphilus</taxon>
    </lineage>
</organism>
<feature type="coiled-coil region" evidence="2">
    <location>
        <begin position="51"/>
        <end position="82"/>
    </location>
</feature>
<gene>
    <name evidence="4" type="ordered locus">Amet_1447</name>
</gene>
<dbReference type="eggNOG" id="COG0589">
    <property type="taxonomic scope" value="Bacteria"/>
</dbReference>
<name>A6TN78_ALKMQ</name>
<evidence type="ECO:0000256" key="2">
    <source>
        <dbReference type="SAM" id="Coils"/>
    </source>
</evidence>
<dbReference type="Proteomes" id="UP000001572">
    <property type="component" value="Chromosome"/>
</dbReference>
<accession>A6TN78</accession>
<feature type="domain" description="UspA" evidence="3">
    <location>
        <begin position="2"/>
        <end position="149"/>
    </location>
</feature>